<keyword evidence="3 5" id="KW-1133">Transmembrane helix</keyword>
<dbReference type="Proteomes" id="UP000274920">
    <property type="component" value="Unassembled WGS sequence"/>
</dbReference>
<keyword evidence="8" id="KW-1185">Reference proteome</keyword>
<feature type="transmembrane region" description="Helical" evidence="5">
    <location>
        <begin position="197"/>
        <end position="217"/>
    </location>
</feature>
<feature type="transmembrane region" description="Helical" evidence="5">
    <location>
        <begin position="328"/>
        <end position="350"/>
    </location>
</feature>
<dbReference type="GO" id="GO:0016020">
    <property type="term" value="C:membrane"/>
    <property type="evidence" value="ECO:0007669"/>
    <property type="project" value="UniProtKB-SubCell"/>
</dbReference>
<feature type="transmembrane region" description="Helical" evidence="5">
    <location>
        <begin position="384"/>
        <end position="404"/>
    </location>
</feature>
<comment type="caution">
    <text evidence="7">The sequence shown here is derived from an EMBL/GenBank/DDBJ whole genome shotgun (WGS) entry which is preliminary data.</text>
</comment>
<evidence type="ECO:0000256" key="2">
    <source>
        <dbReference type="ARBA" id="ARBA00022692"/>
    </source>
</evidence>
<feature type="transmembrane region" description="Helical" evidence="5">
    <location>
        <begin position="238"/>
        <end position="260"/>
    </location>
</feature>
<gene>
    <name evidence="7" type="ORF">EBB54_03990</name>
</gene>
<feature type="transmembrane region" description="Helical" evidence="5">
    <location>
        <begin position="20"/>
        <end position="38"/>
    </location>
</feature>
<dbReference type="EMBL" id="RHJS01000002">
    <property type="protein sequence ID" value="RRK35180.1"/>
    <property type="molecule type" value="Genomic_DNA"/>
</dbReference>
<dbReference type="PANTHER" id="PTHR37305">
    <property type="entry name" value="INTEGRAL MEMBRANE PROTEIN-RELATED"/>
    <property type="match status" value="1"/>
</dbReference>
<proteinExistence type="predicted"/>
<reference evidence="7" key="1">
    <citation type="submission" date="2018-10" db="EMBL/GenBank/DDBJ databases">
        <title>Schaedlerella arabinophila gen. nov. sp. nov., isolated from the mouse intestinal tract and comparative analysis with the genome of the closely related altered Schaedler flora strain ASF502.</title>
        <authorList>
            <person name="Miyake S."/>
            <person name="Soh M."/>
            <person name="Seedorf H."/>
        </authorList>
    </citation>
    <scope>NUCLEOTIDE SEQUENCE [LARGE SCALE GENOMIC DNA]</scope>
    <source>
        <strain evidence="7">DSM 106076</strain>
    </source>
</reference>
<evidence type="ECO:0000259" key="6">
    <source>
        <dbReference type="Pfam" id="PF12698"/>
    </source>
</evidence>
<comment type="subcellular location">
    <subcellularLocation>
        <location evidence="1">Membrane</location>
        <topology evidence="1">Multi-pass membrane protein</topology>
    </subcellularLocation>
</comment>
<evidence type="ECO:0000256" key="1">
    <source>
        <dbReference type="ARBA" id="ARBA00004141"/>
    </source>
</evidence>
<organism evidence="7 8">
    <name type="scientific">Schaedlerella arabinosiphila</name>
    <dbReference type="NCBI Taxonomy" id="2044587"/>
    <lineage>
        <taxon>Bacteria</taxon>
        <taxon>Bacillati</taxon>
        <taxon>Bacillota</taxon>
        <taxon>Clostridia</taxon>
        <taxon>Lachnospirales</taxon>
        <taxon>Lachnospiraceae</taxon>
        <taxon>Schaedlerella</taxon>
    </lineage>
</organism>
<evidence type="ECO:0000256" key="4">
    <source>
        <dbReference type="ARBA" id="ARBA00023136"/>
    </source>
</evidence>
<dbReference type="RefSeq" id="WP_125126434.1">
    <property type="nucleotide sequence ID" value="NZ_RHJS01000002.1"/>
</dbReference>
<keyword evidence="2 5" id="KW-0812">Transmembrane</keyword>
<dbReference type="PANTHER" id="PTHR37305:SF1">
    <property type="entry name" value="MEMBRANE PROTEIN"/>
    <property type="match status" value="1"/>
</dbReference>
<dbReference type="InterPro" id="IPR013525">
    <property type="entry name" value="ABC2_TM"/>
</dbReference>
<accession>A0A3R8R9U5</accession>
<keyword evidence="4 5" id="KW-0472">Membrane</keyword>
<dbReference type="AlphaFoldDB" id="A0A3R8R9U5"/>
<feature type="transmembrane region" description="Helical" evidence="5">
    <location>
        <begin position="296"/>
        <end position="321"/>
    </location>
</feature>
<dbReference type="GO" id="GO:0140359">
    <property type="term" value="F:ABC-type transporter activity"/>
    <property type="evidence" value="ECO:0007669"/>
    <property type="project" value="InterPro"/>
</dbReference>
<sequence length="411" mass="46796">MGGMIKYEWKKIWKNRLTQISMIGCSLFLLFCVYMSIIEITTTDENGQAISGMSAVERLKDIQQRQELTQDRVDEIVNQYLTYIHDPNTSSNNEAYYYLSEEQYKKFFLPNRDLLMMIGNIYRDSGSEESVIDALERNVGKDFRQARLERDLKIIHLREESGKLTSIEADSWEKEAEKIPEYQYGYQKGWEMILNTLSWPVMIMMIICIGIAPIFSGEYQSKCDSLFLCMKYGKSKLITAKIITVWLFTTCVSLGITLSYSAVYLGLLGRAGADLPIQLVYPTRAVGYHLTIGEAVIYALILSYILTLGISGITILISALLNNTYGVIIIMFLFIILPTFLSVNTGWYTWNHIVSLLPSKIVDFGFNSYTAYSIGNVVIRWPDMAMLINGAGAVLFSAAGYWIFKNHQVNK</sequence>
<evidence type="ECO:0000313" key="7">
    <source>
        <dbReference type="EMBL" id="RRK35180.1"/>
    </source>
</evidence>
<evidence type="ECO:0000256" key="3">
    <source>
        <dbReference type="ARBA" id="ARBA00022989"/>
    </source>
</evidence>
<protein>
    <recommendedName>
        <fullName evidence="6">ABC-2 type transporter transmembrane domain-containing protein</fullName>
    </recommendedName>
</protein>
<name>A0A3R8R9U5_9FIRM</name>
<evidence type="ECO:0000256" key="5">
    <source>
        <dbReference type="SAM" id="Phobius"/>
    </source>
</evidence>
<feature type="domain" description="ABC-2 type transporter transmembrane" evidence="6">
    <location>
        <begin position="21"/>
        <end position="369"/>
    </location>
</feature>
<evidence type="ECO:0000313" key="8">
    <source>
        <dbReference type="Proteomes" id="UP000274920"/>
    </source>
</evidence>
<dbReference type="Pfam" id="PF12698">
    <property type="entry name" value="ABC2_membrane_3"/>
    <property type="match status" value="1"/>
</dbReference>